<proteinExistence type="predicted"/>
<dbReference type="NCBIfam" id="TIGR04131">
    <property type="entry name" value="Bac_Flav_CTERM"/>
    <property type="match status" value="1"/>
</dbReference>
<sequence>MPGHKNRSRPCVVLLVMKKLSASLGLPRLGLLLLLWLSALAARSQNACPTPPPASCPEPFRVVDAGTGQEVRTLTVGCPVRFVQSACRPATRSDLLYYQVVKGSNAVPPSCLPTTQAGVTTYTPTAADVGPVTVFELSNPDPSSGTGGAGVAYIRNYQVVSPTPPGFTVAACANNTALITLLNSGYDQYTVRVNGGAAQPLTTQPVTIVPGGTNTFLVTGSVAGSSCTQSTSLTLTLPVAQPPVLARLTRTGSAASGGPAQFSLAQIPAGFTYTLQAQTAGQPYQNVPGTPANIGSPVAGFEVGQVPPGRYRLLRTDACGNTAASAELPTLGLSGTADNGRNTLTFDLYGGATAVSYSLARNDGVALPLAGSATTYVDANVQCGTVYTYRLTATLPGGQTVSNPLTLTAQSSTPPPTPLLVASFDLRNRVVLTATPGASATTFGAGGQLTISKQAGGAAPVAYAPLRTGRTGAASLSLRDSTALGTLLAAPPCYTATLRDTCGNVSAASPSSCPALLTVEAADPEGQTARLRWSAFQGPGGPAVGATYQVLTLAADGTVLAISAPLTGLTYLDSAPPLDRQILRYRVVASGAGLPTGALSYSNVGTLTRRPRLVMPTAFTPNGDGLNDVLELKGRYLQNFTFIVVDRNGQEVFRSTDRAQTWDGSINGHAPVNAAYVWRFDLLGEDNQPLRQTGTITILK</sequence>
<evidence type="ECO:0000313" key="1">
    <source>
        <dbReference type="EMBL" id="TVT38347.1"/>
    </source>
</evidence>
<gene>
    <name evidence="1" type="ORF">FNT36_19305</name>
</gene>
<dbReference type="InterPro" id="IPR026341">
    <property type="entry name" value="T9SS_type_B"/>
</dbReference>
<organism evidence="1 2">
    <name type="scientific">Hymenobacter setariae</name>
    <dbReference type="NCBI Taxonomy" id="2594794"/>
    <lineage>
        <taxon>Bacteria</taxon>
        <taxon>Pseudomonadati</taxon>
        <taxon>Bacteroidota</taxon>
        <taxon>Cytophagia</taxon>
        <taxon>Cytophagales</taxon>
        <taxon>Hymenobacteraceae</taxon>
        <taxon>Hymenobacter</taxon>
    </lineage>
</organism>
<keyword evidence="2" id="KW-1185">Reference proteome</keyword>
<accession>A0A558BPB1</accession>
<dbReference type="EMBL" id="VMRJ01000005">
    <property type="protein sequence ID" value="TVT38347.1"/>
    <property type="molecule type" value="Genomic_DNA"/>
</dbReference>
<dbReference type="AlphaFoldDB" id="A0A558BPB1"/>
<comment type="caution">
    <text evidence="1">The sequence shown here is derived from an EMBL/GenBank/DDBJ whole genome shotgun (WGS) entry which is preliminary data.</text>
</comment>
<protein>
    <submittedName>
        <fullName evidence="1">Gliding motility-associated C-terminal domain-containing protein</fullName>
    </submittedName>
</protein>
<dbReference type="Pfam" id="PF13585">
    <property type="entry name" value="CHU_C"/>
    <property type="match status" value="1"/>
</dbReference>
<dbReference type="Proteomes" id="UP000317624">
    <property type="component" value="Unassembled WGS sequence"/>
</dbReference>
<dbReference type="OrthoDB" id="39703at2"/>
<name>A0A558BPB1_9BACT</name>
<evidence type="ECO:0000313" key="2">
    <source>
        <dbReference type="Proteomes" id="UP000317624"/>
    </source>
</evidence>
<reference evidence="1 2" key="1">
    <citation type="submission" date="2019-07" db="EMBL/GenBank/DDBJ databases">
        <title>Hymenobacter sp. straun FUR1 Genome sequencing and assembly.</title>
        <authorList>
            <person name="Chhetri G."/>
        </authorList>
    </citation>
    <scope>NUCLEOTIDE SEQUENCE [LARGE SCALE GENOMIC DNA]</scope>
    <source>
        <strain evidence="1 2">Fur1</strain>
    </source>
</reference>